<dbReference type="GO" id="GO:0005776">
    <property type="term" value="C:autophagosome"/>
    <property type="evidence" value="ECO:0007669"/>
    <property type="project" value="TreeGrafter"/>
</dbReference>
<dbReference type="Pfam" id="PF20637">
    <property type="entry name" value="ATG5_HBR"/>
    <property type="match status" value="1"/>
</dbReference>
<accession>A0A0N5ARF7</accession>
<keyword evidence="6" id="KW-0472">Membrane</keyword>
<comment type="function">
    <text evidence="6">Involved in autophagic vesicle formation.</text>
</comment>
<proteinExistence type="inferred from homology"/>
<comment type="subcellular location">
    <subcellularLocation>
        <location evidence="1 6">Preautophagosomal structure membrane</location>
        <topology evidence="1 6">Peripheral membrane protein</topology>
    </subcellularLocation>
</comment>
<feature type="domain" description="Autophagy protein ATG5 UblA" evidence="10">
    <location>
        <begin position="11"/>
        <end position="103"/>
    </location>
</feature>
<evidence type="ECO:0000256" key="2">
    <source>
        <dbReference type="ARBA" id="ARBA00006910"/>
    </source>
</evidence>
<dbReference type="Pfam" id="PF20638">
    <property type="entry name" value="ATG5_UblA"/>
    <property type="match status" value="1"/>
</dbReference>
<dbReference type="InterPro" id="IPR048940">
    <property type="entry name" value="ATG5_HBR"/>
</dbReference>
<dbReference type="GO" id="GO:0034045">
    <property type="term" value="C:phagophore assembly site membrane"/>
    <property type="evidence" value="ECO:0007669"/>
    <property type="project" value="UniProtKB-SubCell"/>
</dbReference>
<evidence type="ECO:0000313" key="12">
    <source>
        <dbReference type="WBParaSite" id="SMUV_0000730501-mRNA-1"/>
    </source>
</evidence>
<dbReference type="Proteomes" id="UP000046393">
    <property type="component" value="Unplaced"/>
</dbReference>
<evidence type="ECO:0000313" key="11">
    <source>
        <dbReference type="Proteomes" id="UP000046393"/>
    </source>
</evidence>
<protein>
    <recommendedName>
        <fullName evidence="6">Autophagy protein 5</fullName>
    </recommendedName>
</protein>
<name>A0A0N5ARF7_9BILA</name>
<dbReference type="PANTHER" id="PTHR13040:SF2">
    <property type="entry name" value="AUTOPHAGY PROTEIN 5"/>
    <property type="match status" value="1"/>
</dbReference>
<dbReference type="InterPro" id="IPR048318">
    <property type="entry name" value="ATG5_UblB"/>
</dbReference>
<feature type="region of interest" description="Disordered" evidence="7">
    <location>
        <begin position="260"/>
        <end position="281"/>
    </location>
</feature>
<dbReference type="GO" id="GO:0006995">
    <property type="term" value="P:cellular response to nitrogen starvation"/>
    <property type="evidence" value="ECO:0007669"/>
    <property type="project" value="TreeGrafter"/>
</dbReference>
<dbReference type="GO" id="GO:0061908">
    <property type="term" value="C:phagophore"/>
    <property type="evidence" value="ECO:0007669"/>
    <property type="project" value="TreeGrafter"/>
</dbReference>
<keyword evidence="11" id="KW-1185">Reference proteome</keyword>
<comment type="similarity">
    <text evidence="2 6">Belongs to the ATG5 family.</text>
</comment>
<dbReference type="GO" id="GO:0044233">
    <property type="term" value="C:mitochondria-associated endoplasmic reticulum membrane contact site"/>
    <property type="evidence" value="ECO:0007669"/>
    <property type="project" value="TreeGrafter"/>
</dbReference>
<keyword evidence="4 6" id="KW-0832">Ubl conjugation</keyword>
<organism evidence="11 12">
    <name type="scientific">Syphacia muris</name>
    <dbReference type="NCBI Taxonomy" id="451379"/>
    <lineage>
        <taxon>Eukaryota</taxon>
        <taxon>Metazoa</taxon>
        <taxon>Ecdysozoa</taxon>
        <taxon>Nematoda</taxon>
        <taxon>Chromadorea</taxon>
        <taxon>Rhabditida</taxon>
        <taxon>Spirurina</taxon>
        <taxon>Oxyuridomorpha</taxon>
        <taxon>Oxyuroidea</taxon>
        <taxon>Oxyuridae</taxon>
        <taxon>Syphacia</taxon>
    </lineage>
</organism>
<keyword evidence="3 6" id="KW-1017">Isopeptide bond</keyword>
<dbReference type="WBParaSite" id="SMUV_0000730501-mRNA-1">
    <property type="protein sequence ID" value="SMUV_0000730501-mRNA-1"/>
    <property type="gene ID" value="SMUV_0000730501"/>
</dbReference>
<dbReference type="GO" id="GO:0034274">
    <property type="term" value="C:Atg12-Atg5-Atg16 complex"/>
    <property type="evidence" value="ECO:0007669"/>
    <property type="project" value="TreeGrafter"/>
</dbReference>
<dbReference type="STRING" id="451379.A0A0N5ARF7"/>
<dbReference type="InterPro" id="IPR042527">
    <property type="entry name" value="Atg5_UblA_dom_sf"/>
</dbReference>
<dbReference type="InterPro" id="IPR007239">
    <property type="entry name" value="Atg5"/>
</dbReference>
<reference evidence="12" key="1">
    <citation type="submission" date="2017-02" db="UniProtKB">
        <authorList>
            <consortium name="WormBaseParasite"/>
        </authorList>
    </citation>
    <scope>IDENTIFICATION</scope>
</reference>
<dbReference type="GO" id="GO:0019776">
    <property type="term" value="F:Atg8-family ligase activity"/>
    <property type="evidence" value="ECO:0007669"/>
    <property type="project" value="TreeGrafter"/>
</dbReference>
<evidence type="ECO:0000256" key="6">
    <source>
        <dbReference type="RuleBase" id="RU361202"/>
    </source>
</evidence>
<dbReference type="GO" id="GO:0000422">
    <property type="term" value="P:autophagy of mitochondrion"/>
    <property type="evidence" value="ECO:0007669"/>
    <property type="project" value="TreeGrafter"/>
</dbReference>
<evidence type="ECO:0000256" key="4">
    <source>
        <dbReference type="ARBA" id="ARBA00022843"/>
    </source>
</evidence>
<comment type="subunit">
    <text evidence="6">Conjugated with ATG12.</text>
</comment>
<evidence type="ECO:0000259" key="9">
    <source>
        <dbReference type="Pfam" id="PF20637"/>
    </source>
</evidence>
<dbReference type="GO" id="GO:0034727">
    <property type="term" value="P:piecemeal microautophagy of the nucleus"/>
    <property type="evidence" value="ECO:0007669"/>
    <property type="project" value="TreeGrafter"/>
</dbReference>
<evidence type="ECO:0000256" key="7">
    <source>
        <dbReference type="SAM" id="MobiDB-lite"/>
    </source>
</evidence>
<evidence type="ECO:0000256" key="5">
    <source>
        <dbReference type="ARBA" id="ARBA00023006"/>
    </source>
</evidence>
<evidence type="ECO:0000256" key="3">
    <source>
        <dbReference type="ARBA" id="ARBA00022499"/>
    </source>
</evidence>
<evidence type="ECO:0000256" key="1">
    <source>
        <dbReference type="ARBA" id="ARBA00004623"/>
    </source>
</evidence>
<dbReference type="Pfam" id="PF04106">
    <property type="entry name" value="ATG5_UblB"/>
    <property type="match status" value="1"/>
</dbReference>
<dbReference type="AlphaFoldDB" id="A0A0N5ARF7"/>
<dbReference type="Gene3D" id="3.10.20.620">
    <property type="match status" value="1"/>
</dbReference>
<dbReference type="GO" id="GO:0007033">
    <property type="term" value="P:vacuole organization"/>
    <property type="evidence" value="ECO:0007669"/>
    <property type="project" value="UniProtKB-ARBA"/>
</dbReference>
<keyword evidence="5 6" id="KW-0072">Autophagy</keyword>
<dbReference type="Gene3D" id="1.10.246.190">
    <property type="entry name" value="Autophagy protein Apg5, helix rich domain"/>
    <property type="match status" value="1"/>
</dbReference>
<evidence type="ECO:0000259" key="10">
    <source>
        <dbReference type="Pfam" id="PF20638"/>
    </source>
</evidence>
<sequence>MTRDYEVRRKLWDGKIPVQFILDLCESVNSSTKPYFVMLPRVSYFTLILPRVLQFFGTAVEHFDASSVWLQCGTTPLKWHYPVGVLYDLLKSDEKLPWTITVRVTDFPKELIRWSRDSMESSFIQSIKEADYLRHKAEVVNSMTPEEYRKLWNGLVNEKFDEYWFVNEKLVSEDQPPKNVPIRWYEVGHPFIEVLIAPFDDTGKQRTLSDACRIVGYDGEIVAISHGIELPLETPLLWMVENYSYLDNFVHIVIKKNETSKMSDDSNDDGNSREGELKLKS</sequence>
<feature type="domain" description="Autophagy protein ATG5 UblB" evidence="8">
    <location>
        <begin position="179"/>
        <end position="254"/>
    </location>
</feature>
<dbReference type="InterPro" id="IPR042526">
    <property type="entry name" value="Atg5_HR"/>
</dbReference>
<dbReference type="InterPro" id="IPR048939">
    <property type="entry name" value="ATG5_UblA"/>
</dbReference>
<evidence type="ECO:0000259" key="8">
    <source>
        <dbReference type="Pfam" id="PF04106"/>
    </source>
</evidence>
<feature type="domain" description="Autophagy protein ATG5 alpha-helical bundle region" evidence="9">
    <location>
        <begin position="117"/>
        <end position="172"/>
    </location>
</feature>
<dbReference type="PANTHER" id="PTHR13040">
    <property type="entry name" value="AUTOPHAGY PROTEIN 5"/>
    <property type="match status" value="1"/>
</dbReference>
<dbReference type="Gene3D" id="3.10.20.90">
    <property type="entry name" value="Phosphatidylinositol 3-kinase Catalytic Subunit, Chain A, domain 1"/>
    <property type="match status" value="1"/>
</dbReference>